<dbReference type="InterPro" id="IPR050602">
    <property type="entry name" value="Malonyl-ACP_OMT"/>
</dbReference>
<dbReference type="GO" id="GO:0032259">
    <property type="term" value="P:methylation"/>
    <property type="evidence" value="ECO:0007669"/>
    <property type="project" value="UniProtKB-KW"/>
</dbReference>
<feature type="domain" description="Methyltransferase type 11" evidence="3">
    <location>
        <begin position="51"/>
        <end position="148"/>
    </location>
</feature>
<dbReference type="RefSeq" id="WP_015405602.1">
    <property type="nucleotide sequence ID" value="NC_020304.1"/>
</dbReference>
<dbReference type="GO" id="GO:0008757">
    <property type="term" value="F:S-adenosylmethionine-dependent methyltransferase activity"/>
    <property type="evidence" value="ECO:0007669"/>
    <property type="project" value="InterPro"/>
</dbReference>
<dbReference type="SUPFAM" id="SSF53335">
    <property type="entry name" value="S-adenosyl-L-methionine-dependent methyltransferases"/>
    <property type="match status" value="1"/>
</dbReference>
<keyword evidence="5" id="KW-1185">Reference proteome</keyword>
<dbReference type="KEGG" id="dsf:UWK_03403"/>
<dbReference type="EMBL" id="CP003985">
    <property type="protein sequence ID" value="AGF79920.1"/>
    <property type="molecule type" value="Genomic_DNA"/>
</dbReference>
<dbReference type="PANTHER" id="PTHR13090:SF1">
    <property type="entry name" value="ARGININE-HYDROXYLASE NDUFAF5, MITOCHONDRIAL"/>
    <property type="match status" value="1"/>
</dbReference>
<accession>M1PK55</accession>
<evidence type="ECO:0000259" key="3">
    <source>
        <dbReference type="Pfam" id="PF08241"/>
    </source>
</evidence>
<dbReference type="eggNOG" id="COG4106">
    <property type="taxonomic scope" value="Bacteria"/>
</dbReference>
<evidence type="ECO:0000313" key="5">
    <source>
        <dbReference type="Proteomes" id="UP000011721"/>
    </source>
</evidence>
<gene>
    <name evidence="4" type="ordered locus">UWK_03403</name>
</gene>
<dbReference type="STRING" id="1167006.UWK_03403"/>
<dbReference type="CDD" id="cd02440">
    <property type="entry name" value="AdoMet_MTases"/>
    <property type="match status" value="1"/>
</dbReference>
<evidence type="ECO:0000313" key="4">
    <source>
        <dbReference type="EMBL" id="AGF79920.1"/>
    </source>
</evidence>
<keyword evidence="2 4" id="KW-0808">Transferase</keyword>
<protein>
    <submittedName>
        <fullName evidence="4">Methyltransferase family protein</fullName>
    </submittedName>
</protein>
<name>M1PK55_DESSD</name>
<keyword evidence="1 4" id="KW-0489">Methyltransferase</keyword>
<dbReference type="Pfam" id="PF08241">
    <property type="entry name" value="Methyltransf_11"/>
    <property type="match status" value="1"/>
</dbReference>
<evidence type="ECO:0000256" key="2">
    <source>
        <dbReference type="ARBA" id="ARBA00022679"/>
    </source>
</evidence>
<sequence>MVFQLDKERIARCFRRSLLTYDDAAVVQKNLVGRLLQSVSLLPDTAFRRVLEVGCCTGGLSEQLCAEKPLKTLYLNDLVSDFEEVVLKRLTKFESPQFVSCFGDIETLALPLDLSLVISGATFQWLSDLPAFITRLSGVLKSGSYLAFSMFGPGTLSEFSSLTSVKLQYHSDNDVRALLEQNFVVESFENHEEQLFFPSVLEILNHIRATGVGGVSEYQWNRETLKMFEEHYMTEFGSDKGLPVSYASSCFVARKR</sequence>
<dbReference type="PANTHER" id="PTHR13090">
    <property type="entry name" value="ARGININE-HYDROXYLASE NDUFAF5, MITOCHONDRIAL"/>
    <property type="match status" value="1"/>
</dbReference>
<evidence type="ECO:0000256" key="1">
    <source>
        <dbReference type="ARBA" id="ARBA00022603"/>
    </source>
</evidence>
<proteinExistence type="predicted"/>
<dbReference type="AlphaFoldDB" id="M1PK55"/>
<dbReference type="Proteomes" id="UP000011721">
    <property type="component" value="Chromosome"/>
</dbReference>
<dbReference type="InterPro" id="IPR013216">
    <property type="entry name" value="Methyltransf_11"/>
</dbReference>
<organism evidence="4 5">
    <name type="scientific">Desulfocapsa sulfexigens (strain DSM 10523 / SB164P1)</name>
    <dbReference type="NCBI Taxonomy" id="1167006"/>
    <lineage>
        <taxon>Bacteria</taxon>
        <taxon>Pseudomonadati</taxon>
        <taxon>Thermodesulfobacteriota</taxon>
        <taxon>Desulfobulbia</taxon>
        <taxon>Desulfobulbales</taxon>
        <taxon>Desulfocapsaceae</taxon>
        <taxon>Desulfocapsa</taxon>
    </lineage>
</organism>
<dbReference type="HOGENOM" id="CLU_046586_1_0_7"/>
<dbReference type="OrthoDB" id="9786194at2"/>
<dbReference type="Gene3D" id="3.40.50.150">
    <property type="entry name" value="Vaccinia Virus protein VP39"/>
    <property type="match status" value="1"/>
</dbReference>
<reference evidence="5" key="1">
    <citation type="journal article" date="2013" name="Stand. Genomic Sci.">
        <title>Complete genome sequence of Desulfocapsa sulfexigens, a marine deltaproteobacterium specialized in disproportionating inorganic sulfur compounds.</title>
        <authorList>
            <person name="Finster K.W."/>
            <person name="Kjeldsen K.U."/>
            <person name="Kube M."/>
            <person name="Reinhardt R."/>
            <person name="Mussmann M."/>
            <person name="Amann R."/>
            <person name="Schreiber L."/>
        </authorList>
    </citation>
    <scope>NUCLEOTIDE SEQUENCE [LARGE SCALE GENOMIC DNA]</scope>
    <source>
        <strain evidence="5">DSM 10523 / SB164P1</strain>
    </source>
</reference>
<dbReference type="InterPro" id="IPR029063">
    <property type="entry name" value="SAM-dependent_MTases_sf"/>
</dbReference>